<protein>
    <recommendedName>
        <fullName evidence="3">Phytanoyl-CoA dioxygenase</fullName>
    </recommendedName>
</protein>
<dbReference type="Gene3D" id="2.60.120.620">
    <property type="entry name" value="q2cbj1_9rhob like domain"/>
    <property type="match status" value="1"/>
</dbReference>
<dbReference type="RefSeq" id="WP_353866107.1">
    <property type="nucleotide sequence ID" value="NZ_CP088295.1"/>
</dbReference>
<accession>A0ABY5PLU5</accession>
<name>A0ABY5PLU5_9ACTN</name>
<dbReference type="SUPFAM" id="SSF51197">
    <property type="entry name" value="Clavaminate synthase-like"/>
    <property type="match status" value="1"/>
</dbReference>
<reference evidence="2" key="1">
    <citation type="submission" date="2021-11" db="EMBL/GenBank/DDBJ databases">
        <title>Cultivation dependent microbiological survey of springs from the worlds oldest radium mine currently devoted to the extraction of radon-saturated water.</title>
        <authorList>
            <person name="Kapinusova G."/>
            <person name="Smrhova T."/>
            <person name="Strejcek M."/>
            <person name="Suman J."/>
            <person name="Jani K."/>
            <person name="Pajer P."/>
            <person name="Uhlik O."/>
        </authorList>
    </citation>
    <scope>NUCLEOTIDE SEQUENCE [LARGE SCALE GENOMIC DNA]</scope>
    <source>
        <strain evidence="2">J379</strain>
    </source>
</reference>
<sequence>MRSTAPPPRVGRDDDSDIRRARKASLADRAAFVARRRAQTPGISRREALAAELGARTALTIPEHRGLACAAPGTLDGVDDVVAAADAVLARVRSGELEGRRKGAMRKDLLHTSDLHFASPFLRFARSEGVVAPVSAYLGVIPILTYVDVWHSEHVAKAPFSSQLWHLDGADVRQIKVFVHCSDVGATSGPLTVVGAAASAALTRDVGYTFATSSRVDDDTVQRLLPAGTAAEPLTGPRGTAAFVDTSRCLHFGSRVEAGAPPRTVVVFQYLTPFGFGFEHDHREEAPFRELAEEASSECDRLLLGAA</sequence>
<gene>
    <name evidence="1" type="ORF">LRS13_09130</name>
</gene>
<proteinExistence type="predicted"/>
<evidence type="ECO:0000313" key="1">
    <source>
        <dbReference type="EMBL" id="UUY05663.1"/>
    </source>
</evidence>
<organism evidence="1 2">
    <name type="scientific">Svornostia abyssi</name>
    <dbReference type="NCBI Taxonomy" id="2898438"/>
    <lineage>
        <taxon>Bacteria</taxon>
        <taxon>Bacillati</taxon>
        <taxon>Actinomycetota</taxon>
        <taxon>Thermoleophilia</taxon>
        <taxon>Solirubrobacterales</taxon>
        <taxon>Baekduiaceae</taxon>
        <taxon>Svornostia</taxon>
    </lineage>
</organism>
<dbReference type="Proteomes" id="UP001058860">
    <property type="component" value="Chromosome"/>
</dbReference>
<keyword evidence="2" id="KW-1185">Reference proteome</keyword>
<evidence type="ECO:0008006" key="3">
    <source>
        <dbReference type="Google" id="ProtNLM"/>
    </source>
</evidence>
<dbReference type="EMBL" id="CP088295">
    <property type="protein sequence ID" value="UUY05663.1"/>
    <property type="molecule type" value="Genomic_DNA"/>
</dbReference>
<evidence type="ECO:0000313" key="2">
    <source>
        <dbReference type="Proteomes" id="UP001058860"/>
    </source>
</evidence>